<accession>A0ABM7Y532</accession>
<dbReference type="InterPro" id="IPR016117">
    <property type="entry name" value="ArgJ-like_dom_sf"/>
</dbReference>
<protein>
    <submittedName>
        <fullName evidence="2">D-aminopeptidase</fullName>
    </submittedName>
</protein>
<evidence type="ECO:0000313" key="3">
    <source>
        <dbReference type="Proteomes" id="UP000831327"/>
    </source>
</evidence>
<evidence type="ECO:0000256" key="1">
    <source>
        <dbReference type="ARBA" id="ARBA00007068"/>
    </source>
</evidence>
<reference evidence="2 3" key="1">
    <citation type="journal article" date="2016" name="Microbes Environ.">
        <title>Phylogenetically diverse aerobic anoxygenic phototrophic bacteria isolated from epilithic biofilms in Tama river, Japan.</title>
        <authorList>
            <person name="Hirose S."/>
            <person name="Matsuura K."/>
            <person name="Haruta S."/>
        </authorList>
    </citation>
    <scope>NUCLEOTIDE SEQUENCE [LARGE SCALE GENOMIC DNA]</scope>
    <source>
        <strain evidence="2 3">S08</strain>
    </source>
</reference>
<dbReference type="Pfam" id="PF03576">
    <property type="entry name" value="Peptidase_S58"/>
    <property type="match status" value="1"/>
</dbReference>
<dbReference type="Gene3D" id="3.60.70.12">
    <property type="entry name" value="L-amino peptidase D-ALA esterase/amidase"/>
    <property type="match status" value="1"/>
</dbReference>
<dbReference type="Proteomes" id="UP000831327">
    <property type="component" value="Chromosome"/>
</dbReference>
<dbReference type="InterPro" id="IPR005321">
    <property type="entry name" value="Peptidase_S58_DmpA"/>
</dbReference>
<gene>
    <name evidence="2" type="ORF">Rmf_29270</name>
</gene>
<evidence type="ECO:0000313" key="2">
    <source>
        <dbReference type="EMBL" id="BDG72998.1"/>
    </source>
</evidence>
<sequence>MAPEATDPGAVDPAAMPARGRVRARALGLAPGIFLPGAHNAITDVAGVRVGHATVIEGEGTRTGVTAILPHAGNPYADRVPAGLSVINGYGKLAGATQVAELGELETPIVLTNTLAVGRAVEALVDWTLARNAEAVSVNALVGETNDGRLNDIRARGVTAAHVHAALDGATDGAVAEGSVGAGTGTMAFGWKGGIGTSSRVLPPALGGWTIGAILQANYGGVLAMDGVPVGRELGRWYLREHTDRGDADGSVMVVIATDAPLSDRNLGRVATRAMAGLARTGAAFSDGSGDYAIAFSTHPGVRRTAERRAHQAIIADWPNDRISPIFVAAAEAVEEAVLNALTMATTITGRDGRSGRRATGHAIDLDALRGVLAQHGRRA</sequence>
<keyword evidence="3" id="KW-1185">Reference proteome</keyword>
<dbReference type="EMBL" id="AP025637">
    <property type="protein sequence ID" value="BDG72998.1"/>
    <property type="molecule type" value="Genomic_DNA"/>
</dbReference>
<organism evidence="2 3">
    <name type="scientific">Roseomonas fluvialis</name>
    <dbReference type="NCBI Taxonomy" id="1750527"/>
    <lineage>
        <taxon>Bacteria</taxon>
        <taxon>Pseudomonadati</taxon>
        <taxon>Pseudomonadota</taxon>
        <taxon>Alphaproteobacteria</taxon>
        <taxon>Acetobacterales</taxon>
        <taxon>Roseomonadaceae</taxon>
        <taxon>Roseomonas</taxon>
    </lineage>
</organism>
<dbReference type="PANTHER" id="PTHR36512">
    <property type="entry name" value="D-AMINOPEPTIDASE"/>
    <property type="match status" value="1"/>
</dbReference>
<name>A0ABM7Y532_9PROT</name>
<comment type="similarity">
    <text evidence="1">Belongs to the peptidase S58 family.</text>
</comment>
<dbReference type="PANTHER" id="PTHR36512:SF3">
    <property type="entry name" value="BLR5678 PROTEIN"/>
    <property type="match status" value="1"/>
</dbReference>
<dbReference type="SUPFAM" id="SSF56266">
    <property type="entry name" value="DmpA/ArgJ-like"/>
    <property type="match status" value="1"/>
</dbReference>
<proteinExistence type="inferred from homology"/>